<name>A0A0V1GEE2_TRIPS</name>
<reference evidence="2 3" key="1">
    <citation type="submission" date="2015-01" db="EMBL/GenBank/DDBJ databases">
        <title>Evolution of Trichinella species and genotypes.</title>
        <authorList>
            <person name="Korhonen P.K."/>
            <person name="Edoardo P."/>
            <person name="Giuseppe L.R."/>
            <person name="Gasser R.B."/>
        </authorList>
    </citation>
    <scope>NUCLEOTIDE SEQUENCE [LARGE SCALE GENOMIC DNA]</scope>
    <source>
        <strain evidence="2">ISS176</strain>
    </source>
</reference>
<evidence type="ECO:0000256" key="1">
    <source>
        <dbReference type="SAM" id="Phobius"/>
    </source>
</evidence>
<keyword evidence="1" id="KW-0472">Membrane</keyword>
<comment type="caution">
    <text evidence="2">The sequence shown here is derived from an EMBL/GenBank/DDBJ whole genome shotgun (WGS) entry which is preliminary data.</text>
</comment>
<sequence>MDKDVKSRISLLQKRNGKLCDVLVNLLPGSVFLPIVNIRIAVTPLTSSLGVAPFFSLGTMHLKLISG</sequence>
<evidence type="ECO:0000313" key="2">
    <source>
        <dbReference type="EMBL" id="KRY96598.1"/>
    </source>
</evidence>
<keyword evidence="1" id="KW-1133">Transmembrane helix</keyword>
<keyword evidence="1" id="KW-0812">Transmembrane</keyword>
<feature type="transmembrane region" description="Helical" evidence="1">
    <location>
        <begin position="21"/>
        <end position="42"/>
    </location>
</feature>
<proteinExistence type="predicted"/>
<evidence type="ECO:0000313" key="3">
    <source>
        <dbReference type="Proteomes" id="UP000054826"/>
    </source>
</evidence>
<gene>
    <name evidence="2" type="ORF">T4C_3545</name>
</gene>
<dbReference type="EMBL" id="JYDV01003297">
    <property type="protein sequence ID" value="KRY96598.1"/>
    <property type="molecule type" value="Genomic_DNA"/>
</dbReference>
<accession>A0A0V1GEE2</accession>
<organism evidence="2 3">
    <name type="scientific">Trichinella pseudospiralis</name>
    <name type="common">Parasitic roundworm</name>
    <dbReference type="NCBI Taxonomy" id="6337"/>
    <lineage>
        <taxon>Eukaryota</taxon>
        <taxon>Metazoa</taxon>
        <taxon>Ecdysozoa</taxon>
        <taxon>Nematoda</taxon>
        <taxon>Enoplea</taxon>
        <taxon>Dorylaimia</taxon>
        <taxon>Trichinellida</taxon>
        <taxon>Trichinellidae</taxon>
        <taxon>Trichinella</taxon>
    </lineage>
</organism>
<protein>
    <submittedName>
        <fullName evidence="2">Uncharacterized protein</fullName>
    </submittedName>
</protein>
<dbReference type="Proteomes" id="UP000054826">
    <property type="component" value="Unassembled WGS sequence"/>
</dbReference>
<dbReference type="AlphaFoldDB" id="A0A0V1GEE2"/>